<dbReference type="SMART" id="SM00220">
    <property type="entry name" value="S_TKc"/>
    <property type="match status" value="1"/>
</dbReference>
<comment type="catalytic activity">
    <reaction evidence="10">
        <text>L-threonyl-[protein] + ATP = O-phospho-L-threonyl-[protein] + ADP + H(+)</text>
        <dbReference type="Rhea" id="RHEA:46608"/>
        <dbReference type="Rhea" id="RHEA-COMP:11060"/>
        <dbReference type="Rhea" id="RHEA-COMP:11605"/>
        <dbReference type="ChEBI" id="CHEBI:15378"/>
        <dbReference type="ChEBI" id="CHEBI:30013"/>
        <dbReference type="ChEBI" id="CHEBI:30616"/>
        <dbReference type="ChEBI" id="CHEBI:61977"/>
        <dbReference type="ChEBI" id="CHEBI:456216"/>
        <dbReference type="EC" id="2.7.11.1"/>
    </reaction>
</comment>
<keyword evidence="4" id="KW-0732">Signal</keyword>
<evidence type="ECO:0000256" key="11">
    <source>
        <dbReference type="ARBA" id="ARBA00048679"/>
    </source>
</evidence>
<dbReference type="InterPro" id="IPR011009">
    <property type="entry name" value="Kinase-like_dom_sf"/>
</dbReference>
<keyword evidence="3" id="KW-0808">Transferase</keyword>
<proteinExistence type="predicted"/>
<dbReference type="PROSITE" id="PS50011">
    <property type="entry name" value="PROTEIN_KINASE_DOM"/>
    <property type="match status" value="1"/>
</dbReference>
<feature type="region of interest" description="Disordered" evidence="12">
    <location>
        <begin position="210"/>
        <end position="230"/>
    </location>
</feature>
<dbReference type="Proteomes" id="UP001281410">
    <property type="component" value="Unassembled WGS sequence"/>
</dbReference>
<evidence type="ECO:0000256" key="12">
    <source>
        <dbReference type="SAM" id="MobiDB-lite"/>
    </source>
</evidence>
<evidence type="ECO:0000256" key="3">
    <source>
        <dbReference type="ARBA" id="ARBA00022679"/>
    </source>
</evidence>
<dbReference type="FunFam" id="1.10.510.10:FF:000060">
    <property type="entry name" value="G-type lectin S-receptor-like serine/threonine-protein kinase"/>
    <property type="match status" value="1"/>
</dbReference>
<dbReference type="GO" id="GO:0004674">
    <property type="term" value="F:protein serine/threonine kinase activity"/>
    <property type="evidence" value="ECO:0007669"/>
    <property type="project" value="UniProtKB-KW"/>
</dbReference>
<dbReference type="GO" id="GO:0005886">
    <property type="term" value="C:plasma membrane"/>
    <property type="evidence" value="ECO:0007669"/>
    <property type="project" value="TreeGrafter"/>
</dbReference>
<dbReference type="PROSITE" id="PS00108">
    <property type="entry name" value="PROTEIN_KINASE_ST"/>
    <property type="match status" value="1"/>
</dbReference>
<evidence type="ECO:0000313" key="15">
    <source>
        <dbReference type="Proteomes" id="UP001281410"/>
    </source>
</evidence>
<comment type="catalytic activity">
    <reaction evidence="11">
        <text>L-seryl-[protein] + ATP = O-phospho-L-seryl-[protein] + ADP + H(+)</text>
        <dbReference type="Rhea" id="RHEA:17989"/>
        <dbReference type="Rhea" id="RHEA-COMP:9863"/>
        <dbReference type="Rhea" id="RHEA-COMP:11604"/>
        <dbReference type="ChEBI" id="CHEBI:15378"/>
        <dbReference type="ChEBI" id="CHEBI:29999"/>
        <dbReference type="ChEBI" id="CHEBI:30616"/>
        <dbReference type="ChEBI" id="CHEBI:83421"/>
        <dbReference type="ChEBI" id="CHEBI:456216"/>
        <dbReference type="EC" id="2.7.11.1"/>
    </reaction>
</comment>
<organism evidence="14 15">
    <name type="scientific">Dipteronia sinensis</name>
    <dbReference type="NCBI Taxonomy" id="43782"/>
    <lineage>
        <taxon>Eukaryota</taxon>
        <taxon>Viridiplantae</taxon>
        <taxon>Streptophyta</taxon>
        <taxon>Embryophyta</taxon>
        <taxon>Tracheophyta</taxon>
        <taxon>Spermatophyta</taxon>
        <taxon>Magnoliopsida</taxon>
        <taxon>eudicotyledons</taxon>
        <taxon>Gunneridae</taxon>
        <taxon>Pentapetalae</taxon>
        <taxon>rosids</taxon>
        <taxon>malvids</taxon>
        <taxon>Sapindales</taxon>
        <taxon>Sapindaceae</taxon>
        <taxon>Hippocastanoideae</taxon>
        <taxon>Acereae</taxon>
        <taxon>Dipteronia</taxon>
    </lineage>
</organism>
<evidence type="ECO:0000256" key="5">
    <source>
        <dbReference type="ARBA" id="ARBA00022741"/>
    </source>
</evidence>
<evidence type="ECO:0000313" key="14">
    <source>
        <dbReference type="EMBL" id="KAK3188165.1"/>
    </source>
</evidence>
<dbReference type="Gene3D" id="1.10.510.10">
    <property type="entry name" value="Transferase(Phosphotransferase) domain 1"/>
    <property type="match status" value="1"/>
</dbReference>
<dbReference type="PANTHER" id="PTHR27002">
    <property type="entry name" value="RECEPTOR-LIKE SERINE/THREONINE-PROTEIN KINASE SD1-8"/>
    <property type="match status" value="1"/>
</dbReference>
<dbReference type="EMBL" id="JANJYJ010000009">
    <property type="protein sequence ID" value="KAK3188165.1"/>
    <property type="molecule type" value="Genomic_DNA"/>
</dbReference>
<dbReference type="PANTHER" id="PTHR27002:SF1082">
    <property type="entry name" value="OS06G0693000 PROTEIN"/>
    <property type="match status" value="1"/>
</dbReference>
<dbReference type="Pfam" id="PF00069">
    <property type="entry name" value="Pkinase"/>
    <property type="match status" value="1"/>
</dbReference>
<reference evidence="14" key="1">
    <citation type="journal article" date="2023" name="Plant J.">
        <title>Genome sequences and population genomics provide insights into the demographic history, inbreeding, and mutation load of two 'living fossil' tree species of Dipteronia.</title>
        <authorList>
            <person name="Feng Y."/>
            <person name="Comes H.P."/>
            <person name="Chen J."/>
            <person name="Zhu S."/>
            <person name="Lu R."/>
            <person name="Zhang X."/>
            <person name="Li P."/>
            <person name="Qiu J."/>
            <person name="Olsen K.M."/>
            <person name="Qiu Y."/>
        </authorList>
    </citation>
    <scope>NUCLEOTIDE SEQUENCE</scope>
    <source>
        <strain evidence="14">NBL</strain>
    </source>
</reference>
<evidence type="ECO:0000256" key="4">
    <source>
        <dbReference type="ARBA" id="ARBA00022729"/>
    </source>
</evidence>
<gene>
    <name evidence="14" type="ORF">Dsin_027726</name>
</gene>
<dbReference type="InterPro" id="IPR000719">
    <property type="entry name" value="Prot_kinase_dom"/>
</dbReference>
<keyword evidence="6" id="KW-0418">Kinase</keyword>
<evidence type="ECO:0000256" key="1">
    <source>
        <dbReference type="ARBA" id="ARBA00012513"/>
    </source>
</evidence>
<evidence type="ECO:0000256" key="10">
    <source>
        <dbReference type="ARBA" id="ARBA00047899"/>
    </source>
</evidence>
<evidence type="ECO:0000256" key="9">
    <source>
        <dbReference type="ARBA" id="ARBA00023180"/>
    </source>
</evidence>
<evidence type="ECO:0000256" key="8">
    <source>
        <dbReference type="ARBA" id="ARBA00023157"/>
    </source>
</evidence>
<dbReference type="GO" id="GO:0005524">
    <property type="term" value="F:ATP binding"/>
    <property type="evidence" value="ECO:0007669"/>
    <property type="project" value="UniProtKB-KW"/>
</dbReference>
<keyword evidence="5" id="KW-0547">Nucleotide-binding</keyword>
<keyword evidence="7" id="KW-0067">ATP-binding</keyword>
<comment type="caution">
    <text evidence="14">The sequence shown here is derived from an EMBL/GenBank/DDBJ whole genome shotgun (WGS) entry which is preliminary data.</text>
</comment>
<evidence type="ECO:0000259" key="13">
    <source>
        <dbReference type="PROSITE" id="PS50011"/>
    </source>
</evidence>
<evidence type="ECO:0000256" key="2">
    <source>
        <dbReference type="ARBA" id="ARBA00022527"/>
    </source>
</evidence>
<keyword evidence="9" id="KW-0325">Glycoprotein</keyword>
<dbReference type="EC" id="2.7.11.1" evidence="1"/>
<feature type="domain" description="Protein kinase" evidence="13">
    <location>
        <begin position="1"/>
        <end position="215"/>
    </location>
</feature>
<dbReference type="InterPro" id="IPR021820">
    <property type="entry name" value="S-locus_recpt_kinase_C"/>
</dbReference>
<keyword evidence="15" id="KW-1185">Reference proteome</keyword>
<dbReference type="AlphaFoldDB" id="A0AAD9ZPY2"/>
<name>A0AAD9ZPY2_9ROSI</name>
<accession>A0AAD9ZPY2</accession>
<dbReference type="Pfam" id="PF11883">
    <property type="entry name" value="DUF3403"/>
    <property type="match status" value="1"/>
</dbReference>
<sequence>MLIYEYMPNKSLDTFLFDPLKQELLDWRKRFNIIEGISRDLLYLHRNSIVRIIHRDLKPSNILLDKELNPKISDFGMARIFGGNEDPANTIKVVGTFGYMSHKYVMEGRFSEKYDSFGVLLLEIVSGRRNISFYHDAESLSLLGYAWKLWNENNTVALIVTVISNPCFQSDISRCIHVGLLCVQEFVKDRPTMSTVISMLNSEIVDLPTPKQPAFTERRNAGEESSEQNQKRCSINYVTVTVIEGR</sequence>
<keyword evidence="2" id="KW-0723">Serine/threonine-protein kinase</keyword>
<dbReference type="SUPFAM" id="SSF56112">
    <property type="entry name" value="Protein kinase-like (PK-like)"/>
    <property type="match status" value="1"/>
</dbReference>
<protein>
    <recommendedName>
        <fullName evidence="1">non-specific serine/threonine protein kinase</fullName>
        <ecNumber evidence="1">2.7.11.1</ecNumber>
    </recommendedName>
</protein>
<dbReference type="InterPro" id="IPR008271">
    <property type="entry name" value="Ser/Thr_kinase_AS"/>
</dbReference>
<evidence type="ECO:0000256" key="7">
    <source>
        <dbReference type="ARBA" id="ARBA00022840"/>
    </source>
</evidence>
<evidence type="ECO:0000256" key="6">
    <source>
        <dbReference type="ARBA" id="ARBA00022777"/>
    </source>
</evidence>
<keyword evidence="8" id="KW-1015">Disulfide bond</keyword>